<comment type="caution">
    <text evidence="2">The sequence shown here is derived from an EMBL/GenBank/DDBJ whole genome shotgun (WGS) entry which is preliminary data.</text>
</comment>
<keyword evidence="3" id="KW-1185">Reference proteome</keyword>
<feature type="region of interest" description="Disordered" evidence="1">
    <location>
        <begin position="36"/>
        <end position="69"/>
    </location>
</feature>
<sequence>MATTVFSRPAFAQSGRRVVTRFRPSLYGTPEVKSFSISESTKTTQRKAGRSAHGNPSPRRSHSQTKTTAAHVVFIPRRHKRRGQLGGSVEGRPARIGRRGPVCDQCREADQSPLRCMMCASATWDRRIILAKGLCLRALKVTVNYLRNTFWQDGHYLDALKPQRIPGADVSARRPRRRAGDGGNRGKNCDAGRGGLTHLPPPRLSPSPACPLLLLVPSPCLFPSPAPVYPFPRPLPLPVPFPQYFSFPCLSLSPACPLPPTFPSPVFLHPLPVPPPVFLLPLRVPFPRLPLALPAASPAADSLRKKGIHSLKISVREFLDHRLQCPHPAKINLPSLTKTSTDPSRPPPLAALTTVSSPITSCSTNPTPSPLPFPLLYWLFTPSL</sequence>
<evidence type="ECO:0000313" key="3">
    <source>
        <dbReference type="Proteomes" id="UP000283509"/>
    </source>
</evidence>
<dbReference type="AlphaFoldDB" id="A0A423SEC3"/>
<dbReference type="Proteomes" id="UP000283509">
    <property type="component" value="Unassembled WGS sequence"/>
</dbReference>
<feature type="region of interest" description="Disordered" evidence="1">
    <location>
        <begin position="330"/>
        <end position="349"/>
    </location>
</feature>
<reference evidence="2 3" key="2">
    <citation type="submission" date="2019-01" db="EMBL/GenBank/DDBJ databases">
        <title>The decoding of complex shrimp genome reveals the adaptation for benthos swimmer, frequently molting mechanism and breeding impact on genome.</title>
        <authorList>
            <person name="Sun Y."/>
            <person name="Gao Y."/>
            <person name="Yu Y."/>
        </authorList>
    </citation>
    <scope>NUCLEOTIDE SEQUENCE [LARGE SCALE GENOMIC DNA]</scope>
    <source>
        <tissue evidence="2">Muscle</tissue>
    </source>
</reference>
<name>A0A423SEC3_PENVA</name>
<reference evidence="2 3" key="1">
    <citation type="submission" date="2018-04" db="EMBL/GenBank/DDBJ databases">
        <authorList>
            <person name="Zhang X."/>
            <person name="Yuan J."/>
            <person name="Li F."/>
            <person name="Xiang J."/>
        </authorList>
    </citation>
    <scope>NUCLEOTIDE SEQUENCE [LARGE SCALE GENOMIC DNA]</scope>
    <source>
        <tissue evidence="2">Muscle</tissue>
    </source>
</reference>
<organism evidence="2 3">
    <name type="scientific">Penaeus vannamei</name>
    <name type="common">Whiteleg shrimp</name>
    <name type="synonym">Litopenaeus vannamei</name>
    <dbReference type="NCBI Taxonomy" id="6689"/>
    <lineage>
        <taxon>Eukaryota</taxon>
        <taxon>Metazoa</taxon>
        <taxon>Ecdysozoa</taxon>
        <taxon>Arthropoda</taxon>
        <taxon>Crustacea</taxon>
        <taxon>Multicrustacea</taxon>
        <taxon>Malacostraca</taxon>
        <taxon>Eumalacostraca</taxon>
        <taxon>Eucarida</taxon>
        <taxon>Decapoda</taxon>
        <taxon>Dendrobranchiata</taxon>
        <taxon>Penaeoidea</taxon>
        <taxon>Penaeidae</taxon>
        <taxon>Penaeus</taxon>
    </lineage>
</organism>
<gene>
    <name evidence="2" type="ORF">C7M84_019589</name>
</gene>
<evidence type="ECO:0000256" key="1">
    <source>
        <dbReference type="SAM" id="MobiDB-lite"/>
    </source>
</evidence>
<protein>
    <submittedName>
        <fullName evidence="2">Uncharacterized protein</fullName>
    </submittedName>
</protein>
<proteinExistence type="predicted"/>
<accession>A0A423SEC3</accession>
<feature type="region of interest" description="Disordered" evidence="1">
    <location>
        <begin position="167"/>
        <end position="195"/>
    </location>
</feature>
<feature type="compositionally biased region" description="Polar residues" evidence="1">
    <location>
        <begin position="334"/>
        <end position="343"/>
    </location>
</feature>
<evidence type="ECO:0000313" key="2">
    <source>
        <dbReference type="EMBL" id="ROT62569.1"/>
    </source>
</evidence>
<dbReference type="EMBL" id="QCYY01003623">
    <property type="protein sequence ID" value="ROT62569.1"/>
    <property type="molecule type" value="Genomic_DNA"/>
</dbReference>